<evidence type="ECO:0000313" key="1">
    <source>
        <dbReference type="EMBL" id="ADD05468.1"/>
    </source>
</evidence>
<protein>
    <submittedName>
        <fullName evidence="1">Uncharacterized protein</fullName>
    </submittedName>
</protein>
<proteinExistence type="predicted"/>
<reference evidence="3" key="1">
    <citation type="submission" date="2010-02" db="EMBL/GenBank/DDBJ databases">
        <title>Complete sequence of chromosome of Natrialba magadii ATCC 43099.</title>
        <authorList>
            <consortium name="US DOE Joint Genome Institute"/>
            <person name="Lucas S."/>
            <person name="Copeland A."/>
            <person name="Lapidus A."/>
            <person name="Cheng J.-F."/>
            <person name="Bruce D."/>
            <person name="Goodwin L."/>
            <person name="Pitluck S."/>
            <person name="Davenport K."/>
            <person name="Saunders E."/>
            <person name="Detter J.C."/>
            <person name="Han C."/>
            <person name="Tapia R."/>
            <person name="Land M."/>
            <person name="Hauser L."/>
            <person name="Kyrpides N."/>
            <person name="Mikhailova N."/>
            <person name="De Castro R.E."/>
            <person name="Maupin-Furlow J.A."/>
            <person name="Woyke T."/>
        </authorList>
    </citation>
    <scope>NUCLEOTIDE SEQUENCE [LARGE SCALE GENOMIC DNA]</scope>
    <source>
        <strain evidence="3">ATCC 43099 / DSM 3394 / CCM 3739 / CIP 104546 / IAM 13178 / JCM 8861 / NBRC 102185 / NCIMB 2190 / MS3</strain>
    </source>
</reference>
<dbReference type="Proteomes" id="UP000001879">
    <property type="component" value="Chromosome"/>
</dbReference>
<name>D3SV60_NATMM</name>
<dbReference type="Proteomes" id="UP000011543">
    <property type="component" value="Unassembled WGS sequence"/>
</dbReference>
<evidence type="ECO:0000313" key="3">
    <source>
        <dbReference type="Proteomes" id="UP000001879"/>
    </source>
</evidence>
<dbReference type="AlphaFoldDB" id="D3SV60"/>
<organism evidence="1 3">
    <name type="scientific">Natrialba magadii (strain ATCC 43099 / DSM 3394 / CCM 3739 / CIP 104546 / IAM 13178 / JCM 8861 / NBRC 102185 / NCIMB 2190 / MS3)</name>
    <name type="common">Natronobacterium magadii</name>
    <dbReference type="NCBI Taxonomy" id="547559"/>
    <lineage>
        <taxon>Archaea</taxon>
        <taxon>Methanobacteriati</taxon>
        <taxon>Methanobacteriota</taxon>
        <taxon>Stenosarchaea group</taxon>
        <taxon>Halobacteria</taxon>
        <taxon>Halobacteriales</taxon>
        <taxon>Natrialbaceae</taxon>
        <taxon>Natrialba</taxon>
    </lineage>
</organism>
<dbReference type="EMBL" id="AOHS01000037">
    <property type="protein sequence ID" value="ELY29222.1"/>
    <property type="molecule type" value="Genomic_DNA"/>
</dbReference>
<dbReference type="EMBL" id="CP001932">
    <property type="protein sequence ID" value="ADD05468.1"/>
    <property type="molecule type" value="Genomic_DNA"/>
</dbReference>
<sequence length="68" mass="7551">MFFLPSHSITLEGSQGQFMEVMYIPGHPTQVVYPLIAFKEGMVLLRFPLMVGSITTGKSQTTKILMSS</sequence>
<reference evidence="1" key="4">
    <citation type="submission" date="2016-09" db="EMBL/GenBank/DDBJ databases">
        <authorList>
            <person name="Pfeiffer F."/>
        </authorList>
    </citation>
    <scope>NUCLEOTIDE SEQUENCE</scope>
    <source>
        <strain evidence="1">ATCC 43099</strain>
    </source>
</reference>
<evidence type="ECO:0000313" key="2">
    <source>
        <dbReference type="EMBL" id="ELY29222.1"/>
    </source>
</evidence>
<dbReference type="KEGG" id="nmg:Nmag_1897"/>
<dbReference type="PaxDb" id="547559-Nmag_1897"/>
<gene>
    <name evidence="1" type="ordered locus">Nmag_1897</name>
    <name evidence="2" type="ORF">C500_10900</name>
</gene>
<reference evidence="2 4" key="3">
    <citation type="journal article" date="2014" name="PLoS Genet.">
        <title>Phylogenetically driven sequencing of extremely halophilic archaea reveals strategies for static and dynamic osmo-response.</title>
        <authorList>
            <person name="Becker E.A."/>
            <person name="Seitzer P.M."/>
            <person name="Tritt A."/>
            <person name="Larsen D."/>
            <person name="Krusor M."/>
            <person name="Yao A.I."/>
            <person name="Wu D."/>
            <person name="Madern D."/>
            <person name="Eisen J.A."/>
            <person name="Darling A.E."/>
            <person name="Facciotti M.T."/>
        </authorList>
    </citation>
    <scope>NUCLEOTIDE SEQUENCE [LARGE SCALE GENOMIC DNA]</scope>
    <source>
        <strain evidence="4">ATCC 43099 / DSM 3394 / CCM 3739 / CIP 104546 / IAM 13178 / JCM 8861 / NBRC 102185 / NCIMB 2190 / MS3</strain>
        <strain evidence="2">MS-3</strain>
    </source>
</reference>
<keyword evidence="3" id="KW-1185">Reference proteome</keyword>
<accession>D3SV60</accession>
<dbReference type="HOGENOM" id="CLU_2784204_0_0_2"/>
<reference evidence="1 3" key="2">
    <citation type="journal article" date="2012" name="BMC Genomics">
        <title>A comparative genomics perspective on the genetic content of the alkaliphilic haloarchaeon Natrialba magadii ATCC 43099T.</title>
        <authorList>
            <person name="Siddaramappa S."/>
            <person name="Challacombe J.F."/>
            <person name="Decastro R.E."/>
            <person name="Pfeiffer F."/>
            <person name="Sastre D.E."/>
            <person name="Gimenez M.I."/>
            <person name="Paggi R.A."/>
            <person name="Detter J.C."/>
            <person name="Davenport K.W."/>
            <person name="Goodwin L.A."/>
            <person name="Kyrpides N."/>
            <person name="Tapia R."/>
            <person name="Pitluck S."/>
            <person name="Lucas S."/>
            <person name="Woyke T."/>
            <person name="Maupin-Furlow J.A."/>
        </authorList>
    </citation>
    <scope>NUCLEOTIDE SEQUENCE [LARGE SCALE GENOMIC DNA]</scope>
    <source>
        <strain evidence="1">ATCC 43099</strain>
        <strain evidence="3">ATCC 43099 / DSM 3394 / CCM 3739 / CIP 104546 / IAM 13178 / JCM 8861 / NBRC 102185 / NCIMB 2190 / MS3</strain>
    </source>
</reference>
<evidence type="ECO:0000313" key="4">
    <source>
        <dbReference type="Proteomes" id="UP000011543"/>
    </source>
</evidence>